<sequence>MEVKVKVKLRAWLRRASFSNTDVDSARHDARVV</sequence>
<dbReference type="EMBL" id="UINC01001454">
    <property type="protein sequence ID" value="SUZ81098.1"/>
    <property type="molecule type" value="Genomic_DNA"/>
</dbReference>
<organism evidence="1">
    <name type="scientific">marine metagenome</name>
    <dbReference type="NCBI Taxonomy" id="408172"/>
    <lineage>
        <taxon>unclassified sequences</taxon>
        <taxon>metagenomes</taxon>
        <taxon>ecological metagenomes</taxon>
    </lineage>
</organism>
<gene>
    <name evidence="1" type="ORF">METZ01_LOCUS33952</name>
</gene>
<protein>
    <submittedName>
        <fullName evidence="1">Uncharacterized protein</fullName>
    </submittedName>
</protein>
<reference evidence="1" key="1">
    <citation type="submission" date="2018-05" db="EMBL/GenBank/DDBJ databases">
        <authorList>
            <person name="Lanie J.A."/>
            <person name="Ng W.-L."/>
            <person name="Kazmierczak K.M."/>
            <person name="Andrzejewski T.M."/>
            <person name="Davidsen T.M."/>
            <person name="Wayne K.J."/>
            <person name="Tettelin H."/>
            <person name="Glass J.I."/>
            <person name="Rusch D."/>
            <person name="Podicherti R."/>
            <person name="Tsui H.-C.T."/>
            <person name="Winkler M.E."/>
        </authorList>
    </citation>
    <scope>NUCLEOTIDE SEQUENCE</scope>
</reference>
<name>A0A381QQP9_9ZZZZ</name>
<proteinExistence type="predicted"/>
<dbReference type="AlphaFoldDB" id="A0A381QQP9"/>
<accession>A0A381QQP9</accession>
<evidence type="ECO:0000313" key="1">
    <source>
        <dbReference type="EMBL" id="SUZ81098.1"/>
    </source>
</evidence>